<dbReference type="OMA" id="YCRPAED"/>
<dbReference type="PANTHER" id="PTHR10539:SF0">
    <property type="entry name" value="26S PROTEASOME NON-ATPASE REGULATORY SUBUNIT 13"/>
    <property type="match status" value="1"/>
</dbReference>
<reference evidence="1 2" key="1">
    <citation type="journal article" date="2014" name="Nature">
        <title>The genome of the recently domesticated crop plant sugar beet (Beta vulgaris).</title>
        <authorList>
            <person name="Dohm J.C."/>
            <person name="Minoche A.E."/>
            <person name="Holtgrawe D."/>
            <person name="Capella-Gutierrez S."/>
            <person name="Zakrzewski F."/>
            <person name="Tafer H."/>
            <person name="Rupp O."/>
            <person name="Sorensen T.R."/>
            <person name="Stracke R."/>
            <person name="Reinhardt R."/>
            <person name="Goesmann A."/>
            <person name="Kraft T."/>
            <person name="Schulz B."/>
            <person name="Stadler P.F."/>
            <person name="Schmidt T."/>
            <person name="Gabaldon T."/>
            <person name="Lehrach H."/>
            <person name="Weisshaar B."/>
            <person name="Himmelbauer H."/>
        </authorList>
    </citation>
    <scope>NUCLEOTIDE SEQUENCE [LARGE SCALE GENOMIC DNA]</scope>
    <source>
        <tissue evidence="1">Taproot</tissue>
    </source>
</reference>
<dbReference type="AlphaFoldDB" id="A0A0J7YNQ1"/>
<dbReference type="GO" id="GO:0006511">
    <property type="term" value="P:ubiquitin-dependent protein catabolic process"/>
    <property type="evidence" value="ECO:0007669"/>
    <property type="project" value="TreeGrafter"/>
</dbReference>
<dbReference type="Gramene" id="KMS65197">
    <property type="protein sequence ID" value="KMS65197"/>
    <property type="gene ID" value="BVRB_038430"/>
</dbReference>
<evidence type="ECO:0000313" key="1">
    <source>
        <dbReference type="EMBL" id="KMS65197.1"/>
    </source>
</evidence>
<dbReference type="GO" id="GO:0008541">
    <property type="term" value="C:proteasome regulatory particle, lid subcomplex"/>
    <property type="evidence" value="ECO:0007669"/>
    <property type="project" value="TreeGrafter"/>
</dbReference>
<dbReference type="GO" id="GO:0005634">
    <property type="term" value="C:nucleus"/>
    <property type="evidence" value="ECO:0007669"/>
    <property type="project" value="TreeGrafter"/>
</dbReference>
<dbReference type="InterPro" id="IPR035298">
    <property type="entry name" value="PSMD13"/>
</dbReference>
<dbReference type="PANTHER" id="PTHR10539">
    <property type="entry name" value="26S PROTEASOME NON-ATPASE REGULATORY SUBUNIT 13"/>
    <property type="match status" value="1"/>
</dbReference>
<proteinExistence type="predicted"/>
<dbReference type="GO" id="GO:0005198">
    <property type="term" value="F:structural molecule activity"/>
    <property type="evidence" value="ECO:0007669"/>
    <property type="project" value="TreeGrafter"/>
</dbReference>
<gene>
    <name evidence="1" type="ORF">BVRB_038430</name>
</gene>
<evidence type="ECO:0000313" key="2">
    <source>
        <dbReference type="Proteomes" id="UP000035740"/>
    </source>
</evidence>
<protein>
    <recommendedName>
        <fullName evidence="3">PCI domain-containing protein</fullName>
    </recommendedName>
</protein>
<dbReference type="Proteomes" id="UP000035740">
    <property type="component" value="Unassembled WGS sequence"/>
</dbReference>
<name>A0A0J7YNQ1_BETVV</name>
<dbReference type="EMBL" id="KQ113053">
    <property type="protein sequence ID" value="KMS65197.1"/>
    <property type="molecule type" value="Genomic_DNA"/>
</dbReference>
<sequence>MKAMSLGVIQGVIDQVVQIVRIKRVQPRVLNMQQVESLRTQLNTWTEKVHEAVIYLEATGPELMSS</sequence>
<evidence type="ECO:0008006" key="3">
    <source>
        <dbReference type="Google" id="ProtNLM"/>
    </source>
</evidence>
<dbReference type="GO" id="GO:0005829">
    <property type="term" value="C:cytosol"/>
    <property type="evidence" value="ECO:0007669"/>
    <property type="project" value="TreeGrafter"/>
</dbReference>
<organism evidence="1 2">
    <name type="scientific">Beta vulgaris subsp. vulgaris</name>
    <name type="common">Beet</name>
    <dbReference type="NCBI Taxonomy" id="3555"/>
    <lineage>
        <taxon>Eukaryota</taxon>
        <taxon>Viridiplantae</taxon>
        <taxon>Streptophyta</taxon>
        <taxon>Embryophyta</taxon>
        <taxon>Tracheophyta</taxon>
        <taxon>Spermatophyta</taxon>
        <taxon>Magnoliopsida</taxon>
        <taxon>eudicotyledons</taxon>
        <taxon>Gunneridae</taxon>
        <taxon>Pentapetalae</taxon>
        <taxon>Caryophyllales</taxon>
        <taxon>Chenopodiaceae</taxon>
        <taxon>Betoideae</taxon>
        <taxon>Beta</taxon>
    </lineage>
</organism>
<accession>A0A0J7YNQ1</accession>
<keyword evidence="2" id="KW-1185">Reference proteome</keyword>